<dbReference type="InterPro" id="IPR003598">
    <property type="entry name" value="Ig_sub2"/>
</dbReference>
<feature type="disulfide bond" evidence="3">
    <location>
        <begin position="225"/>
        <end position="252"/>
    </location>
</feature>
<proteinExistence type="predicted"/>
<feature type="domain" description="Ig-like" evidence="4">
    <location>
        <begin position="1"/>
        <end position="74"/>
    </location>
</feature>
<dbReference type="InterPro" id="IPR050958">
    <property type="entry name" value="Cell_Adh-Cytoskel_Orgn"/>
</dbReference>
<dbReference type="SMART" id="SM00409">
    <property type="entry name" value="IG"/>
    <property type="match status" value="2"/>
</dbReference>
<dbReference type="InterPro" id="IPR013783">
    <property type="entry name" value="Ig-like_fold"/>
</dbReference>
<dbReference type="Proteomes" id="UP001163046">
    <property type="component" value="Unassembled WGS sequence"/>
</dbReference>
<dbReference type="PROSITE" id="PS50835">
    <property type="entry name" value="IG_LIKE"/>
    <property type="match status" value="2"/>
</dbReference>
<dbReference type="EMBL" id="MU826829">
    <property type="protein sequence ID" value="KAJ7374119.1"/>
    <property type="molecule type" value="Genomic_DNA"/>
</dbReference>
<dbReference type="PROSITE" id="PS50923">
    <property type="entry name" value="SUSHI"/>
    <property type="match status" value="1"/>
</dbReference>
<evidence type="ECO:0000313" key="6">
    <source>
        <dbReference type="EMBL" id="KAJ7374119.1"/>
    </source>
</evidence>
<dbReference type="InterPro" id="IPR003599">
    <property type="entry name" value="Ig_sub"/>
</dbReference>
<feature type="domain" description="Sushi" evidence="5">
    <location>
        <begin position="197"/>
        <end position="254"/>
    </location>
</feature>
<evidence type="ECO:0000256" key="2">
    <source>
        <dbReference type="ARBA" id="ARBA00023157"/>
    </source>
</evidence>
<dbReference type="Gene3D" id="2.60.40.10">
    <property type="entry name" value="Immunoglobulins"/>
    <property type="match status" value="2"/>
</dbReference>
<dbReference type="SMART" id="SM00408">
    <property type="entry name" value="IGc2"/>
    <property type="match status" value="2"/>
</dbReference>
<evidence type="ECO:0000313" key="7">
    <source>
        <dbReference type="Proteomes" id="UP001163046"/>
    </source>
</evidence>
<dbReference type="AlphaFoldDB" id="A0A9W9Z498"/>
<dbReference type="SUPFAM" id="SSF57535">
    <property type="entry name" value="Complement control module/SCR domain"/>
    <property type="match status" value="1"/>
</dbReference>
<evidence type="ECO:0000259" key="4">
    <source>
        <dbReference type="PROSITE" id="PS50835"/>
    </source>
</evidence>
<organism evidence="6 7">
    <name type="scientific">Desmophyllum pertusum</name>
    <dbReference type="NCBI Taxonomy" id="174260"/>
    <lineage>
        <taxon>Eukaryota</taxon>
        <taxon>Metazoa</taxon>
        <taxon>Cnidaria</taxon>
        <taxon>Anthozoa</taxon>
        <taxon>Hexacorallia</taxon>
        <taxon>Scleractinia</taxon>
        <taxon>Caryophylliina</taxon>
        <taxon>Caryophylliidae</taxon>
        <taxon>Desmophyllum</taxon>
    </lineage>
</organism>
<keyword evidence="1" id="KW-0732">Signal</keyword>
<evidence type="ECO:0000256" key="3">
    <source>
        <dbReference type="PROSITE-ProRule" id="PRU00302"/>
    </source>
</evidence>
<sequence>MREGDKLSLHISVSGNPAPKITWSFQGRDLDNRSRFKFTAELFEISDVRFEDQGKITCLVENVFGSQVAHVKVLVFGTPRFPTSPPGQVIGFLGKATKLQCDAYSLRFYSTPPASISVSSIRESLRVSCAAKGSPLPTVTWYRNTVSMHVINKVTEDLFTSELVIGEFQPADQATYRCVARNVYNDTVETSSRIFLPNCGNPGKPENSVIINSNHWAGEYVRFLCHPGYTMRGPAVRRCLPSGNWSGTTMQCTNVLQAGKTFEEQAGTDESPECVNHTVIDDYTRQVNYKGFNNRCDNKLAEGWYRFTNGKHLNNKCKGSFYCDTYTPGWLTRAHPSVGEGRVIRQDVKLVL</sequence>
<dbReference type="InterPro" id="IPR000436">
    <property type="entry name" value="Sushi_SCR_CCP_dom"/>
</dbReference>
<dbReference type="InterPro" id="IPR007110">
    <property type="entry name" value="Ig-like_dom"/>
</dbReference>
<dbReference type="Pfam" id="PF07679">
    <property type="entry name" value="I-set"/>
    <property type="match status" value="1"/>
</dbReference>
<evidence type="ECO:0000256" key="1">
    <source>
        <dbReference type="ARBA" id="ARBA00022729"/>
    </source>
</evidence>
<dbReference type="InterPro" id="IPR013098">
    <property type="entry name" value="Ig_I-set"/>
</dbReference>
<keyword evidence="2 3" id="KW-1015">Disulfide bond</keyword>
<dbReference type="GO" id="GO:0005886">
    <property type="term" value="C:plasma membrane"/>
    <property type="evidence" value="ECO:0007669"/>
    <property type="project" value="TreeGrafter"/>
</dbReference>
<dbReference type="InterPro" id="IPR035976">
    <property type="entry name" value="Sushi/SCR/CCP_sf"/>
</dbReference>
<dbReference type="PANTHER" id="PTHR45080">
    <property type="entry name" value="CONTACTIN 5"/>
    <property type="match status" value="1"/>
</dbReference>
<dbReference type="PANTHER" id="PTHR45080:SF8">
    <property type="entry name" value="IG-LIKE DOMAIN-CONTAINING PROTEIN"/>
    <property type="match status" value="1"/>
</dbReference>
<feature type="domain" description="Ig-like" evidence="4">
    <location>
        <begin position="112"/>
        <end position="195"/>
    </location>
</feature>
<reference evidence="6" key="1">
    <citation type="submission" date="2023-01" db="EMBL/GenBank/DDBJ databases">
        <title>Genome assembly of the deep-sea coral Lophelia pertusa.</title>
        <authorList>
            <person name="Herrera S."/>
            <person name="Cordes E."/>
        </authorList>
    </citation>
    <scope>NUCLEOTIDE SEQUENCE</scope>
    <source>
        <strain evidence="6">USNM1676648</strain>
        <tissue evidence="6">Polyp</tissue>
    </source>
</reference>
<dbReference type="CDD" id="cd00033">
    <property type="entry name" value="CCP"/>
    <property type="match status" value="1"/>
</dbReference>
<dbReference type="SUPFAM" id="SSF48726">
    <property type="entry name" value="Immunoglobulin"/>
    <property type="match status" value="2"/>
</dbReference>
<dbReference type="OrthoDB" id="5979486at2759"/>
<keyword evidence="7" id="KW-1185">Reference proteome</keyword>
<dbReference type="InterPro" id="IPR036179">
    <property type="entry name" value="Ig-like_dom_sf"/>
</dbReference>
<dbReference type="CDD" id="cd00096">
    <property type="entry name" value="Ig"/>
    <property type="match status" value="1"/>
</dbReference>
<dbReference type="Pfam" id="PF00084">
    <property type="entry name" value="Sushi"/>
    <property type="match status" value="1"/>
</dbReference>
<name>A0A9W9Z498_9CNID</name>
<dbReference type="GO" id="GO:0007156">
    <property type="term" value="P:homophilic cell adhesion via plasma membrane adhesion molecules"/>
    <property type="evidence" value="ECO:0007669"/>
    <property type="project" value="TreeGrafter"/>
</dbReference>
<comment type="caution">
    <text evidence="6">The sequence shown here is derived from an EMBL/GenBank/DDBJ whole genome shotgun (WGS) entry which is preliminary data.</text>
</comment>
<gene>
    <name evidence="6" type="primary">IGDCC3_1</name>
    <name evidence="6" type="ORF">OS493_009456</name>
</gene>
<protein>
    <submittedName>
        <fullName evidence="6">Immunoglobulin super DCC subclass member 3</fullName>
    </submittedName>
</protein>
<comment type="caution">
    <text evidence="3">Lacks conserved residue(s) required for the propagation of feature annotation.</text>
</comment>
<keyword evidence="3" id="KW-0768">Sushi</keyword>
<dbReference type="SMART" id="SM00032">
    <property type="entry name" value="CCP"/>
    <property type="match status" value="1"/>
</dbReference>
<dbReference type="Gene3D" id="2.10.70.10">
    <property type="entry name" value="Complement Module, domain 1"/>
    <property type="match status" value="1"/>
</dbReference>
<evidence type="ECO:0000259" key="5">
    <source>
        <dbReference type="PROSITE" id="PS50923"/>
    </source>
</evidence>
<dbReference type="Pfam" id="PF13927">
    <property type="entry name" value="Ig_3"/>
    <property type="match status" value="1"/>
</dbReference>
<accession>A0A9W9Z498</accession>